<organism evidence="7 8">
    <name type="scientific">Sutterella wadsworthensis HGA0223</name>
    <dbReference type="NCBI Taxonomy" id="1203554"/>
    <lineage>
        <taxon>Bacteria</taxon>
        <taxon>Pseudomonadati</taxon>
        <taxon>Pseudomonadota</taxon>
        <taxon>Betaproteobacteria</taxon>
        <taxon>Burkholderiales</taxon>
        <taxon>Sutterellaceae</taxon>
        <taxon>Sutterella</taxon>
    </lineage>
</organism>
<dbReference type="PANTHER" id="PTHR43553:SF24">
    <property type="entry name" value="ENERGY-COUPLING FACTOR TRANSPORTER ATP-BINDING PROTEIN ECFA1"/>
    <property type="match status" value="1"/>
</dbReference>
<keyword evidence="3" id="KW-1003">Cell membrane</keyword>
<dbReference type="InterPro" id="IPR027417">
    <property type="entry name" value="P-loop_NTPase"/>
</dbReference>
<evidence type="ECO:0000313" key="7">
    <source>
        <dbReference type="EMBL" id="EPD99236.1"/>
    </source>
</evidence>
<dbReference type="GO" id="GO:0042626">
    <property type="term" value="F:ATPase-coupled transmembrane transporter activity"/>
    <property type="evidence" value="ECO:0007669"/>
    <property type="project" value="TreeGrafter"/>
</dbReference>
<dbReference type="PATRIC" id="fig|1203554.3.peg.1333"/>
<dbReference type="HOGENOM" id="CLU_000604_1_22_4"/>
<dbReference type="PANTHER" id="PTHR43553">
    <property type="entry name" value="HEAVY METAL TRANSPORTER"/>
    <property type="match status" value="1"/>
</dbReference>
<dbReference type="PROSITE" id="PS00211">
    <property type="entry name" value="ABC_TRANSPORTER_1"/>
    <property type="match status" value="1"/>
</dbReference>
<dbReference type="InterPro" id="IPR050095">
    <property type="entry name" value="ECF_ABC_transporter_ATP-bd"/>
</dbReference>
<dbReference type="InterPro" id="IPR003439">
    <property type="entry name" value="ABC_transporter-like_ATP-bd"/>
</dbReference>
<accession>S3BFN2</accession>
<comment type="caution">
    <text evidence="7">The sequence shown here is derived from an EMBL/GenBank/DDBJ whole genome shotgun (WGS) entry which is preliminary data.</text>
</comment>
<dbReference type="eggNOG" id="COG1122">
    <property type="taxonomic scope" value="Bacteria"/>
</dbReference>
<dbReference type="Gene3D" id="3.40.50.300">
    <property type="entry name" value="P-loop containing nucleotide triphosphate hydrolases"/>
    <property type="match status" value="1"/>
</dbReference>
<evidence type="ECO:0000256" key="1">
    <source>
        <dbReference type="ARBA" id="ARBA00005417"/>
    </source>
</evidence>
<dbReference type="Proteomes" id="UP000014400">
    <property type="component" value="Unassembled WGS sequence"/>
</dbReference>
<keyword evidence="2" id="KW-0813">Transport</keyword>
<dbReference type="RefSeq" id="WP_005428822.1">
    <property type="nucleotide sequence ID" value="NZ_KE150480.1"/>
</dbReference>
<dbReference type="CDD" id="cd03225">
    <property type="entry name" value="ABC_cobalt_CbiO_domain1"/>
    <property type="match status" value="1"/>
</dbReference>
<keyword evidence="8" id="KW-1185">Reference proteome</keyword>
<dbReference type="Pfam" id="PF00005">
    <property type="entry name" value="ABC_tran"/>
    <property type="match status" value="1"/>
</dbReference>
<evidence type="ECO:0000256" key="5">
    <source>
        <dbReference type="ARBA" id="ARBA00022840"/>
    </source>
</evidence>
<dbReference type="GO" id="GO:0043190">
    <property type="term" value="C:ATP-binding cassette (ABC) transporter complex"/>
    <property type="evidence" value="ECO:0007669"/>
    <property type="project" value="TreeGrafter"/>
</dbReference>
<keyword evidence="3" id="KW-0472">Membrane</keyword>
<sequence length="219" mass="24149">MMQTALLEVKNLSFSRSDRVIFRNAAFSLAPKESLGLCGPIGCGKTTLLRILTGLERPQTMSLSLEGVPVTAQKDFQRLRRKVGYVLQNPDDQLFFPEVIEDVMFGPLNLGLSYAQARTRALDVLSMLGIANLAEDISFRLSGGQKRLVSIACILAMEPEVILLDEPTTALDPASVDRLTKTIESLQIAKLIVSHDFAFLKRVCGRMVTIRDAQILALE</sequence>
<evidence type="ECO:0000313" key="8">
    <source>
        <dbReference type="Proteomes" id="UP000014400"/>
    </source>
</evidence>
<name>S3BFN2_9BURK</name>
<proteinExistence type="inferred from homology"/>
<dbReference type="PROSITE" id="PS50893">
    <property type="entry name" value="ABC_TRANSPORTER_2"/>
    <property type="match status" value="1"/>
</dbReference>
<dbReference type="InterPro" id="IPR003593">
    <property type="entry name" value="AAA+_ATPase"/>
</dbReference>
<reference evidence="7 8" key="1">
    <citation type="submission" date="2013-04" db="EMBL/GenBank/DDBJ databases">
        <title>The Genome Sequence of Sutterella wadsworthensis HGA0223.</title>
        <authorList>
            <consortium name="The Broad Institute Genomics Platform"/>
            <person name="Earl A."/>
            <person name="Ward D."/>
            <person name="Feldgarden M."/>
            <person name="Gevers D."/>
            <person name="Schmidt T.M."/>
            <person name="Dover J."/>
            <person name="Dai D."/>
            <person name="Walker B."/>
            <person name="Young S."/>
            <person name="Zeng Q."/>
            <person name="Gargeya S."/>
            <person name="Fitzgerald M."/>
            <person name="Haas B."/>
            <person name="Abouelleil A."/>
            <person name="Allen A.W."/>
            <person name="Alvarado L."/>
            <person name="Arachchi H.M."/>
            <person name="Berlin A.M."/>
            <person name="Chapman S.B."/>
            <person name="Gainer-Dewar J."/>
            <person name="Goldberg J."/>
            <person name="Griggs A."/>
            <person name="Gujja S."/>
            <person name="Hansen M."/>
            <person name="Howarth C."/>
            <person name="Imamovic A."/>
            <person name="Ireland A."/>
            <person name="Larimer J."/>
            <person name="McCowan C."/>
            <person name="Murphy C."/>
            <person name="Pearson M."/>
            <person name="Poon T.W."/>
            <person name="Priest M."/>
            <person name="Roberts A."/>
            <person name="Saif S."/>
            <person name="Shea T."/>
            <person name="Sisk P."/>
            <person name="Sykes S."/>
            <person name="Wortman J."/>
            <person name="Nusbaum C."/>
            <person name="Birren B."/>
        </authorList>
    </citation>
    <scope>NUCLEOTIDE SEQUENCE [LARGE SCALE GENOMIC DNA]</scope>
    <source>
        <strain evidence="7 8">HGA0223</strain>
    </source>
</reference>
<feature type="domain" description="ABC transporter" evidence="6">
    <location>
        <begin position="7"/>
        <end position="218"/>
    </location>
</feature>
<dbReference type="SMART" id="SM00382">
    <property type="entry name" value="AAA"/>
    <property type="match status" value="1"/>
</dbReference>
<gene>
    <name evidence="7" type="ORF">HMPREF1476_01273</name>
</gene>
<keyword evidence="4" id="KW-0547">Nucleotide-binding</keyword>
<evidence type="ECO:0000259" key="6">
    <source>
        <dbReference type="PROSITE" id="PS50893"/>
    </source>
</evidence>
<comment type="similarity">
    <text evidence="1">Belongs to the ABC transporter superfamily.</text>
</comment>
<protein>
    <recommendedName>
        <fullName evidence="6">ABC transporter domain-containing protein</fullName>
    </recommendedName>
</protein>
<evidence type="ECO:0000256" key="4">
    <source>
        <dbReference type="ARBA" id="ARBA00022741"/>
    </source>
</evidence>
<evidence type="ECO:0000256" key="2">
    <source>
        <dbReference type="ARBA" id="ARBA00022448"/>
    </source>
</evidence>
<dbReference type="SUPFAM" id="SSF52540">
    <property type="entry name" value="P-loop containing nucleoside triphosphate hydrolases"/>
    <property type="match status" value="1"/>
</dbReference>
<dbReference type="InterPro" id="IPR015856">
    <property type="entry name" value="ABC_transpr_CbiO/EcfA_su"/>
</dbReference>
<dbReference type="GO" id="GO:0016887">
    <property type="term" value="F:ATP hydrolysis activity"/>
    <property type="evidence" value="ECO:0007669"/>
    <property type="project" value="InterPro"/>
</dbReference>
<dbReference type="EMBL" id="ATCF01000017">
    <property type="protein sequence ID" value="EPD99236.1"/>
    <property type="molecule type" value="Genomic_DNA"/>
</dbReference>
<keyword evidence="5" id="KW-0067">ATP-binding</keyword>
<dbReference type="AlphaFoldDB" id="S3BFN2"/>
<evidence type="ECO:0000256" key="3">
    <source>
        <dbReference type="ARBA" id="ARBA00022475"/>
    </source>
</evidence>
<dbReference type="GO" id="GO:0005524">
    <property type="term" value="F:ATP binding"/>
    <property type="evidence" value="ECO:0007669"/>
    <property type="project" value="UniProtKB-KW"/>
</dbReference>
<dbReference type="InterPro" id="IPR017871">
    <property type="entry name" value="ABC_transporter-like_CS"/>
</dbReference>
<dbReference type="STRING" id="1203554.HMPREF1476_01273"/>